<evidence type="ECO:0000256" key="1">
    <source>
        <dbReference type="SAM" id="Phobius"/>
    </source>
</evidence>
<keyword evidence="1" id="KW-0472">Membrane</keyword>
<sequence length="199" mass="22119">MLLAGNELEVIPGANPISEVEERYIASGDKMMEEGKPAEAYDFYSKAWDIGAFEYIDEVNDKLDKCSAIIKKSHVIGAVIGTVLAAAVIIPFCRTYYFDVNWMFGYAEFLKDPGFFLAGHHPWAVLAFSVLFLYSSYVSAMELMSNKIRFRSGAGARIGLAVLVAFGLALLLQSTVVLLNATGFMHIFTLIAWLFTFWV</sequence>
<feature type="transmembrane region" description="Helical" evidence="1">
    <location>
        <begin position="117"/>
        <end position="134"/>
    </location>
</feature>
<protein>
    <submittedName>
        <fullName evidence="2">Uncharacterized protein</fullName>
    </submittedName>
</protein>
<proteinExistence type="predicted"/>
<evidence type="ECO:0000313" key="2">
    <source>
        <dbReference type="EMBL" id="MPM74717.1"/>
    </source>
</evidence>
<dbReference type="AlphaFoldDB" id="A0A645CCP8"/>
<feature type="transmembrane region" description="Helical" evidence="1">
    <location>
        <begin position="154"/>
        <end position="172"/>
    </location>
</feature>
<comment type="caution">
    <text evidence="2">The sequence shown here is derived from an EMBL/GenBank/DDBJ whole genome shotgun (WGS) entry which is preliminary data.</text>
</comment>
<organism evidence="2">
    <name type="scientific">bioreactor metagenome</name>
    <dbReference type="NCBI Taxonomy" id="1076179"/>
    <lineage>
        <taxon>unclassified sequences</taxon>
        <taxon>metagenomes</taxon>
        <taxon>ecological metagenomes</taxon>
    </lineage>
</organism>
<feature type="transmembrane region" description="Helical" evidence="1">
    <location>
        <begin position="178"/>
        <end position="198"/>
    </location>
</feature>
<keyword evidence="1" id="KW-0812">Transmembrane</keyword>
<dbReference type="EMBL" id="VSSQ01026153">
    <property type="protein sequence ID" value="MPM74717.1"/>
    <property type="molecule type" value="Genomic_DNA"/>
</dbReference>
<keyword evidence="1" id="KW-1133">Transmembrane helix</keyword>
<accession>A0A645CCP8</accession>
<feature type="transmembrane region" description="Helical" evidence="1">
    <location>
        <begin position="75"/>
        <end position="97"/>
    </location>
</feature>
<reference evidence="2" key="1">
    <citation type="submission" date="2019-08" db="EMBL/GenBank/DDBJ databases">
        <authorList>
            <person name="Kucharzyk K."/>
            <person name="Murdoch R.W."/>
            <person name="Higgins S."/>
            <person name="Loffler F."/>
        </authorList>
    </citation>
    <scope>NUCLEOTIDE SEQUENCE</scope>
</reference>
<gene>
    <name evidence="2" type="ORF">SDC9_121706</name>
</gene>
<name>A0A645CCP8_9ZZZZ</name>